<evidence type="ECO:0000313" key="5">
    <source>
        <dbReference type="Proteomes" id="UP000646827"/>
    </source>
</evidence>
<dbReference type="GO" id="GO:0046872">
    <property type="term" value="F:metal ion binding"/>
    <property type="evidence" value="ECO:0007669"/>
    <property type="project" value="UniProtKB-KW"/>
</dbReference>
<comment type="caution">
    <text evidence="4">The sequence shown here is derived from an EMBL/GenBank/DDBJ whole genome shotgun (WGS) entry which is preliminary data.</text>
</comment>
<feature type="domain" description="DDE Tnp4" evidence="3">
    <location>
        <begin position="10"/>
        <end position="111"/>
    </location>
</feature>
<proteinExistence type="predicted"/>
<gene>
    <name evidence="4" type="ORF">INT45_003922</name>
</gene>
<accession>A0A8H7S040</accession>
<organism evidence="4 5">
    <name type="scientific">Circinella minor</name>
    <dbReference type="NCBI Taxonomy" id="1195481"/>
    <lineage>
        <taxon>Eukaryota</taxon>
        <taxon>Fungi</taxon>
        <taxon>Fungi incertae sedis</taxon>
        <taxon>Mucoromycota</taxon>
        <taxon>Mucoromycotina</taxon>
        <taxon>Mucoromycetes</taxon>
        <taxon>Mucorales</taxon>
        <taxon>Lichtheimiaceae</taxon>
        <taxon>Circinella</taxon>
    </lineage>
</organism>
<keyword evidence="2" id="KW-0479">Metal-binding</keyword>
<reference evidence="4 5" key="1">
    <citation type="submission" date="2020-12" db="EMBL/GenBank/DDBJ databases">
        <title>Metabolic potential, ecology and presence of endohyphal bacteria is reflected in genomic diversity of Mucoromycotina.</title>
        <authorList>
            <person name="Muszewska A."/>
            <person name="Okrasinska A."/>
            <person name="Steczkiewicz K."/>
            <person name="Drgas O."/>
            <person name="Orlowska M."/>
            <person name="Perlinska-Lenart U."/>
            <person name="Aleksandrzak-Piekarczyk T."/>
            <person name="Szatraj K."/>
            <person name="Zielenkiewicz U."/>
            <person name="Pilsyk S."/>
            <person name="Malc E."/>
            <person name="Mieczkowski P."/>
            <person name="Kruszewska J.S."/>
            <person name="Biernat P."/>
            <person name="Pawlowska J."/>
        </authorList>
    </citation>
    <scope>NUCLEOTIDE SEQUENCE [LARGE SCALE GENOMIC DNA]</scope>
    <source>
        <strain evidence="4 5">CBS 142.35</strain>
    </source>
</reference>
<protein>
    <recommendedName>
        <fullName evidence="3">DDE Tnp4 domain-containing protein</fullName>
    </recommendedName>
</protein>
<evidence type="ECO:0000259" key="3">
    <source>
        <dbReference type="Pfam" id="PF13359"/>
    </source>
</evidence>
<comment type="cofactor">
    <cofactor evidence="1">
        <name>a divalent metal cation</name>
        <dbReference type="ChEBI" id="CHEBI:60240"/>
    </cofactor>
</comment>
<keyword evidence="5" id="KW-1185">Reference proteome</keyword>
<dbReference type="Pfam" id="PF13359">
    <property type="entry name" value="DDE_Tnp_4"/>
    <property type="match status" value="1"/>
</dbReference>
<evidence type="ECO:0000313" key="4">
    <source>
        <dbReference type="EMBL" id="KAG2219031.1"/>
    </source>
</evidence>
<dbReference type="EMBL" id="JAEPRB010000198">
    <property type="protein sequence ID" value="KAG2219031.1"/>
    <property type="molecule type" value="Genomic_DNA"/>
</dbReference>
<dbReference type="AlphaFoldDB" id="A0A8H7S040"/>
<evidence type="ECO:0000256" key="2">
    <source>
        <dbReference type="ARBA" id="ARBA00022723"/>
    </source>
</evidence>
<dbReference type="InterPro" id="IPR027806">
    <property type="entry name" value="HARBI1_dom"/>
</dbReference>
<dbReference type="OrthoDB" id="2288110at2759"/>
<name>A0A8H7S040_9FUNG</name>
<evidence type="ECO:0000256" key="1">
    <source>
        <dbReference type="ARBA" id="ARBA00001968"/>
    </source>
</evidence>
<dbReference type="Proteomes" id="UP000646827">
    <property type="component" value="Unassembled WGS sequence"/>
</dbReference>
<sequence length="117" mass="13590">MVIKNLTYLLTIQKGRVNDARAFTTSALYTNLVNMPDQVCMDDTYIIADSAFPVIRTVVPSFPRSSANRRQRIFNKMHSSSRIVVEHSFDALVSRLRTLWKHLYMINIERMTLIIIK</sequence>